<dbReference type="EMBL" id="CP064931">
    <property type="protein sequence ID" value="QPK08868.1"/>
    <property type="molecule type" value="Genomic_DNA"/>
</dbReference>
<proteinExistence type="predicted"/>
<organism evidence="2 4">
    <name type="scientific">Rhizobium phaseoli</name>
    <dbReference type="NCBI Taxonomy" id="396"/>
    <lineage>
        <taxon>Bacteria</taxon>
        <taxon>Pseudomonadati</taxon>
        <taxon>Pseudomonadota</taxon>
        <taxon>Alphaproteobacteria</taxon>
        <taxon>Hyphomicrobiales</taxon>
        <taxon>Rhizobiaceae</taxon>
        <taxon>Rhizobium/Agrobacterium group</taxon>
        <taxon>Rhizobium</taxon>
    </lineage>
</organism>
<dbReference type="STRING" id="396.AMC85_CH04122"/>
<dbReference type="RefSeq" id="WP_064825707.1">
    <property type="nucleotide sequence ID" value="NZ_CP013532.1"/>
</dbReference>
<dbReference type="GeneID" id="45959361"/>
<accession>A0A192TEG5</accession>
<evidence type="ECO:0000313" key="1">
    <source>
        <dbReference type="EMBL" id="ANL86749.1"/>
    </source>
</evidence>
<dbReference type="Proteomes" id="UP000078551">
    <property type="component" value="Chromosome"/>
</dbReference>
<gene>
    <name evidence="1" type="ORF">AMC81_CH04036</name>
    <name evidence="2" type="ORF">HER27_020950</name>
</gene>
<protein>
    <submittedName>
        <fullName evidence="2">Uncharacterized protein</fullName>
    </submittedName>
</protein>
<evidence type="ECO:0000313" key="3">
    <source>
        <dbReference type="Proteomes" id="UP000078551"/>
    </source>
</evidence>
<reference evidence="1 3" key="1">
    <citation type="submission" date="2015-11" db="EMBL/GenBank/DDBJ databases">
        <title>The limits of bacterial species coexistence and the symbiotic plasmid transference in sympatric Rhizobium populations.</title>
        <authorList>
            <person name="Perez-Carrascal O.M."/>
            <person name="VanInsberghe D."/>
            <person name="Juarez S."/>
            <person name="Polz M.F."/>
            <person name="Vinuesa P."/>
            <person name="Gonzalez V."/>
        </authorList>
    </citation>
    <scope>NUCLEOTIDE SEQUENCE [LARGE SCALE GENOMIC DNA]</scope>
    <source>
        <strain evidence="1 3">N771</strain>
    </source>
</reference>
<evidence type="ECO:0000313" key="2">
    <source>
        <dbReference type="EMBL" id="QPK08868.1"/>
    </source>
</evidence>
<evidence type="ECO:0000313" key="4">
    <source>
        <dbReference type="Proteomes" id="UP000540266"/>
    </source>
</evidence>
<reference evidence="2 4" key="2">
    <citation type="submission" date="2020-11" db="EMBL/GenBank/DDBJ databases">
        <title>Indigenous Rhizobia Nodulating Common beans in Western Kenya.</title>
        <authorList>
            <person name="Wekesa C.S."/>
            <person name="Oelmueller R."/>
            <person name="Furch A.C."/>
        </authorList>
    </citation>
    <scope>NUCLEOTIDE SEQUENCE [LARGE SCALE GENOMIC DNA]</scope>
    <source>
        <strain evidence="4">BS3</strain>
        <strain evidence="2">S3</strain>
    </source>
</reference>
<keyword evidence="3" id="KW-1185">Reference proteome</keyword>
<sequence length="68" mass="7599">MFSGAQVSPFSMSGRFAGAMLDVFNGFAHLWRRAIFQARKGGCGILNCCMNLSPDRFRFEESCSRKKA</sequence>
<dbReference type="AlphaFoldDB" id="A0A192TEG5"/>
<name>A0A192TEG5_9HYPH</name>
<dbReference type="EMBL" id="CP013568">
    <property type="protein sequence ID" value="ANL86749.1"/>
    <property type="molecule type" value="Genomic_DNA"/>
</dbReference>
<dbReference type="Proteomes" id="UP000540266">
    <property type="component" value="Chromosome"/>
</dbReference>